<dbReference type="Proteomes" id="UP001497522">
    <property type="component" value="Chromosome 4"/>
</dbReference>
<feature type="region of interest" description="Disordered" evidence="1">
    <location>
        <begin position="239"/>
        <end position="260"/>
    </location>
</feature>
<evidence type="ECO:0000313" key="2">
    <source>
        <dbReference type="EMBL" id="CAK9875008.1"/>
    </source>
</evidence>
<feature type="region of interest" description="Disordered" evidence="1">
    <location>
        <begin position="189"/>
        <end position="226"/>
    </location>
</feature>
<proteinExistence type="predicted"/>
<keyword evidence="3" id="KW-1185">Reference proteome</keyword>
<feature type="region of interest" description="Disordered" evidence="1">
    <location>
        <begin position="123"/>
        <end position="143"/>
    </location>
</feature>
<gene>
    <name evidence="2" type="ORF">CSSPJE1EN2_LOCUS17257</name>
</gene>
<evidence type="ECO:0000256" key="1">
    <source>
        <dbReference type="SAM" id="MobiDB-lite"/>
    </source>
</evidence>
<evidence type="ECO:0000313" key="3">
    <source>
        <dbReference type="Proteomes" id="UP001497522"/>
    </source>
</evidence>
<reference evidence="2" key="1">
    <citation type="submission" date="2024-03" db="EMBL/GenBank/DDBJ databases">
        <authorList>
            <consortium name="ELIXIR-Norway"/>
            <consortium name="Elixir Norway"/>
        </authorList>
    </citation>
    <scope>NUCLEOTIDE SEQUENCE</scope>
</reference>
<accession>A0ABP1BHF7</accession>
<feature type="compositionally biased region" description="Basic and acidic residues" evidence="1">
    <location>
        <begin position="190"/>
        <end position="205"/>
    </location>
</feature>
<dbReference type="EMBL" id="OZ023705">
    <property type="protein sequence ID" value="CAK9875008.1"/>
    <property type="molecule type" value="Genomic_DNA"/>
</dbReference>
<protein>
    <submittedName>
        <fullName evidence="2">Uncharacterized protein</fullName>
    </submittedName>
</protein>
<feature type="compositionally biased region" description="Low complexity" evidence="1">
    <location>
        <begin position="206"/>
        <end position="218"/>
    </location>
</feature>
<sequence length="260" mass="29294">MMEEEEEHLAAVAVGTCRAYSESSPHHQDVREGIGGHYYWSSEELLFQELVTQLLLSSSIKQQQQLQGNNNSPPPRLGSGELVQLRKLFQETTRTTRLFKLLDVQVQEVKDLEAEMRELKLQGTTTEGRGGEGGGGGGDNTTQTKAWNGSLMMMMRYSEDEEEEEDTAVEDDVVVGRAKDLETKMMQLGDMERKQQHGDDTRLEEAAAAESQKQQQEQNSGKRRTCFGVAISKFDVKKSRLDHLPSFTKPKPVLKEEETQ</sequence>
<organism evidence="2 3">
    <name type="scientific">Sphagnum jensenii</name>
    <dbReference type="NCBI Taxonomy" id="128206"/>
    <lineage>
        <taxon>Eukaryota</taxon>
        <taxon>Viridiplantae</taxon>
        <taxon>Streptophyta</taxon>
        <taxon>Embryophyta</taxon>
        <taxon>Bryophyta</taxon>
        <taxon>Sphagnophytina</taxon>
        <taxon>Sphagnopsida</taxon>
        <taxon>Sphagnales</taxon>
        <taxon>Sphagnaceae</taxon>
        <taxon>Sphagnum</taxon>
    </lineage>
</organism>
<name>A0ABP1BHF7_9BRYO</name>